<protein>
    <submittedName>
        <fullName evidence="4">Uncharacterized LOC108250809</fullName>
    </submittedName>
</protein>
<keyword evidence="5" id="KW-1185">Reference proteome</keyword>
<keyword evidence="2" id="KW-0732">Signal</keyword>
<dbReference type="AlphaFoldDB" id="A0A3Q3B3E9"/>
<reference evidence="4" key="1">
    <citation type="submission" date="2025-08" db="UniProtKB">
        <authorList>
            <consortium name="Ensembl"/>
        </authorList>
    </citation>
    <scope>IDENTIFICATION</scope>
</reference>
<dbReference type="PANTHER" id="PTHR40472">
    <property type="entry name" value="RICIN B-TYPE LECTIN DOMAIN-CONTAINING PROTEIN"/>
    <property type="match status" value="1"/>
</dbReference>
<organism evidence="4 5">
    <name type="scientific">Kryptolebias marmoratus</name>
    <name type="common">Mangrove killifish</name>
    <name type="synonym">Rivulus marmoratus</name>
    <dbReference type="NCBI Taxonomy" id="37003"/>
    <lineage>
        <taxon>Eukaryota</taxon>
        <taxon>Metazoa</taxon>
        <taxon>Chordata</taxon>
        <taxon>Craniata</taxon>
        <taxon>Vertebrata</taxon>
        <taxon>Euteleostomi</taxon>
        <taxon>Actinopterygii</taxon>
        <taxon>Neopterygii</taxon>
        <taxon>Teleostei</taxon>
        <taxon>Neoteleostei</taxon>
        <taxon>Acanthomorphata</taxon>
        <taxon>Ovalentaria</taxon>
        <taxon>Atherinomorphae</taxon>
        <taxon>Cyprinodontiformes</taxon>
        <taxon>Rivulidae</taxon>
        <taxon>Kryptolebias</taxon>
    </lineage>
</organism>
<feature type="disulfide bond" evidence="1">
    <location>
        <begin position="459"/>
        <end position="468"/>
    </location>
</feature>
<dbReference type="InterPro" id="IPR000742">
    <property type="entry name" value="EGF"/>
</dbReference>
<evidence type="ECO:0000259" key="3">
    <source>
        <dbReference type="PROSITE" id="PS50026"/>
    </source>
</evidence>
<feature type="signal peptide" evidence="2">
    <location>
        <begin position="1"/>
        <end position="22"/>
    </location>
</feature>
<keyword evidence="1" id="KW-0245">EGF-like domain</keyword>
<feature type="domain" description="EGF-like" evidence="3">
    <location>
        <begin position="429"/>
        <end position="469"/>
    </location>
</feature>
<reference evidence="4" key="2">
    <citation type="submission" date="2025-09" db="UniProtKB">
        <authorList>
            <consortium name="Ensembl"/>
        </authorList>
    </citation>
    <scope>IDENTIFICATION</scope>
</reference>
<dbReference type="PROSITE" id="PS00022">
    <property type="entry name" value="EGF_1"/>
    <property type="match status" value="1"/>
</dbReference>
<evidence type="ECO:0000313" key="4">
    <source>
        <dbReference type="Ensembl" id="ENSKMAP00000023466.1"/>
    </source>
</evidence>
<dbReference type="Proteomes" id="UP000264800">
    <property type="component" value="Unplaced"/>
</dbReference>
<evidence type="ECO:0000256" key="2">
    <source>
        <dbReference type="SAM" id="SignalP"/>
    </source>
</evidence>
<dbReference type="PANTHER" id="PTHR40472:SF6">
    <property type="entry name" value="RICIN B-TYPE LECTIN DOMAIN-CONTAINING PROTEIN"/>
    <property type="match status" value="1"/>
</dbReference>
<evidence type="ECO:0000313" key="5">
    <source>
        <dbReference type="Proteomes" id="UP000264800"/>
    </source>
</evidence>
<accession>A0A3Q3B3E9</accession>
<dbReference type="RefSeq" id="XP_037834703.1">
    <property type="nucleotide sequence ID" value="XM_037978775.1"/>
</dbReference>
<comment type="caution">
    <text evidence="1">Lacks conserved residue(s) required for the propagation of feature annotation.</text>
</comment>
<dbReference type="Gene3D" id="2.10.25.10">
    <property type="entry name" value="Laminin"/>
    <property type="match status" value="1"/>
</dbReference>
<dbReference type="GeneTree" id="ENSGT00940000177148"/>
<dbReference type="OMA" id="PDKLHML"/>
<sequence length="488" mass="56161">MASVGPVLLLLLMSSLFLLSNQQKPPTSKNEKIKQAVKTGTDVLVKIEPFIFLIPEAGKYLSAFIKVIKAFQGDGDETLNALNSEFKNLNEKLENQLITMTWHTWASGPFQEAELNIRSSWKNLNELVEACKGSCPKQQYEDLFNKLHTNLVFSPDKLHMLLTTQQPSFISDFKTLFTDQFRCHESSIDDFTKLLDELMFRGNTLSLFYYSLHGVNKADELTQRTYETFSVMTDIHRYCISNPDKYIQKDVIDLIDENQDRQQLAKDVMEFLEKTYQRYDWLVVAFITKHSKHSHWYSRFLNKHFLSGFLEVTKGEVSVAVAKQMKGNHQMVGTVQQLIKKCLGENVKCEKVIEKLTNCGEENRPLPDYYTAVHVFRSASHDSAEAEEYEFTDEEEQSEPAYIYTGKCKKEIKDGHFRVLIRSDEDLKREDPCKDVNCGGAQRGECVTLENIWKAVCKCKPGYYGPKCEISSQDLKQALEKGTIKFKN</sequence>
<dbReference type="RefSeq" id="XP_017296345.1">
    <property type="nucleotide sequence ID" value="XM_017440856.3"/>
</dbReference>
<keyword evidence="1" id="KW-1015">Disulfide bond</keyword>
<dbReference type="PROSITE" id="PS50026">
    <property type="entry name" value="EGF_3"/>
    <property type="match status" value="1"/>
</dbReference>
<evidence type="ECO:0000256" key="1">
    <source>
        <dbReference type="PROSITE-ProRule" id="PRU00076"/>
    </source>
</evidence>
<feature type="chain" id="PRO_5018574653" evidence="2">
    <location>
        <begin position="23"/>
        <end position="488"/>
    </location>
</feature>
<dbReference type="InterPro" id="IPR039051">
    <property type="entry name" value="SE-CTX-like"/>
</dbReference>
<dbReference type="SUPFAM" id="SSF57196">
    <property type="entry name" value="EGF/Laminin"/>
    <property type="match status" value="1"/>
</dbReference>
<name>A0A3Q3B3E9_KRYMA</name>
<dbReference type="Ensembl" id="ENSKMAT00000023765.1">
    <property type="protein sequence ID" value="ENSKMAP00000023466.1"/>
    <property type="gene ID" value="ENSKMAG00000017410.1"/>
</dbReference>
<dbReference type="OrthoDB" id="8943530at2759"/>
<dbReference type="PROSITE" id="PS01186">
    <property type="entry name" value="EGF_2"/>
    <property type="match status" value="1"/>
</dbReference>
<dbReference type="GeneID" id="108250809"/>
<dbReference type="KEGG" id="kmr:108250809"/>
<proteinExistence type="predicted"/>